<accession>A0A0E9SCK9</accession>
<protein>
    <submittedName>
        <fullName evidence="1">Uncharacterized protein</fullName>
    </submittedName>
</protein>
<reference evidence="1" key="1">
    <citation type="submission" date="2014-11" db="EMBL/GenBank/DDBJ databases">
        <authorList>
            <person name="Amaro Gonzalez C."/>
        </authorList>
    </citation>
    <scope>NUCLEOTIDE SEQUENCE</scope>
</reference>
<proteinExistence type="predicted"/>
<dbReference type="EMBL" id="GBXM01070152">
    <property type="protein sequence ID" value="JAH38425.1"/>
    <property type="molecule type" value="Transcribed_RNA"/>
</dbReference>
<reference evidence="1" key="2">
    <citation type="journal article" date="2015" name="Fish Shellfish Immunol.">
        <title>Early steps in the European eel (Anguilla anguilla)-Vibrio vulnificus interaction in the gills: Role of the RtxA13 toxin.</title>
        <authorList>
            <person name="Callol A."/>
            <person name="Pajuelo D."/>
            <person name="Ebbesson L."/>
            <person name="Teles M."/>
            <person name="MacKenzie S."/>
            <person name="Amaro C."/>
        </authorList>
    </citation>
    <scope>NUCLEOTIDE SEQUENCE</scope>
</reference>
<evidence type="ECO:0000313" key="1">
    <source>
        <dbReference type="EMBL" id="JAH38425.1"/>
    </source>
</evidence>
<name>A0A0E9SCK9_ANGAN</name>
<dbReference type="AlphaFoldDB" id="A0A0E9SCK9"/>
<organism evidence="1">
    <name type="scientific">Anguilla anguilla</name>
    <name type="common">European freshwater eel</name>
    <name type="synonym">Muraena anguilla</name>
    <dbReference type="NCBI Taxonomy" id="7936"/>
    <lineage>
        <taxon>Eukaryota</taxon>
        <taxon>Metazoa</taxon>
        <taxon>Chordata</taxon>
        <taxon>Craniata</taxon>
        <taxon>Vertebrata</taxon>
        <taxon>Euteleostomi</taxon>
        <taxon>Actinopterygii</taxon>
        <taxon>Neopterygii</taxon>
        <taxon>Teleostei</taxon>
        <taxon>Anguilliformes</taxon>
        <taxon>Anguillidae</taxon>
        <taxon>Anguilla</taxon>
    </lineage>
</organism>
<sequence>MSFVSLTSILCDSFYLFSFINTIQTIKMMLY</sequence>